<accession>A0A4S8KJI1</accession>
<evidence type="ECO:0000313" key="1">
    <source>
        <dbReference type="EMBL" id="THU75662.1"/>
    </source>
</evidence>
<dbReference type="Proteomes" id="UP000297245">
    <property type="component" value="Unassembled WGS sequence"/>
</dbReference>
<evidence type="ECO:0000313" key="2">
    <source>
        <dbReference type="Proteomes" id="UP000297245"/>
    </source>
</evidence>
<name>A0A4S8KJI1_DENBC</name>
<feature type="non-terminal residue" evidence="1">
    <location>
        <position position="1"/>
    </location>
</feature>
<sequence>PNYLWDEVYLTASYLQSLTTTKSLNGKTPAELWNGKKPDLSHLREIGCQAFVLIK</sequence>
<feature type="non-terminal residue" evidence="1">
    <location>
        <position position="55"/>
    </location>
</feature>
<proteinExistence type="predicted"/>
<keyword evidence="2" id="KW-1185">Reference proteome</keyword>
<evidence type="ECO:0008006" key="3">
    <source>
        <dbReference type="Google" id="ProtNLM"/>
    </source>
</evidence>
<dbReference type="AlphaFoldDB" id="A0A4S8KJI1"/>
<organism evidence="1 2">
    <name type="scientific">Dendrothele bispora (strain CBS 962.96)</name>
    <dbReference type="NCBI Taxonomy" id="1314807"/>
    <lineage>
        <taxon>Eukaryota</taxon>
        <taxon>Fungi</taxon>
        <taxon>Dikarya</taxon>
        <taxon>Basidiomycota</taxon>
        <taxon>Agaricomycotina</taxon>
        <taxon>Agaricomycetes</taxon>
        <taxon>Agaricomycetidae</taxon>
        <taxon>Agaricales</taxon>
        <taxon>Agaricales incertae sedis</taxon>
        <taxon>Dendrothele</taxon>
    </lineage>
</organism>
<dbReference type="EMBL" id="ML181720">
    <property type="protein sequence ID" value="THU75662.1"/>
    <property type="molecule type" value="Genomic_DNA"/>
</dbReference>
<dbReference type="OrthoDB" id="3243429at2759"/>
<reference evidence="1 2" key="1">
    <citation type="journal article" date="2019" name="Nat. Ecol. Evol.">
        <title>Megaphylogeny resolves global patterns of mushroom evolution.</title>
        <authorList>
            <person name="Varga T."/>
            <person name="Krizsan K."/>
            <person name="Foldi C."/>
            <person name="Dima B."/>
            <person name="Sanchez-Garcia M."/>
            <person name="Sanchez-Ramirez S."/>
            <person name="Szollosi G.J."/>
            <person name="Szarkandi J.G."/>
            <person name="Papp V."/>
            <person name="Albert L."/>
            <person name="Andreopoulos W."/>
            <person name="Angelini C."/>
            <person name="Antonin V."/>
            <person name="Barry K.W."/>
            <person name="Bougher N.L."/>
            <person name="Buchanan P."/>
            <person name="Buyck B."/>
            <person name="Bense V."/>
            <person name="Catcheside P."/>
            <person name="Chovatia M."/>
            <person name="Cooper J."/>
            <person name="Damon W."/>
            <person name="Desjardin D."/>
            <person name="Finy P."/>
            <person name="Geml J."/>
            <person name="Haridas S."/>
            <person name="Hughes K."/>
            <person name="Justo A."/>
            <person name="Karasinski D."/>
            <person name="Kautmanova I."/>
            <person name="Kiss B."/>
            <person name="Kocsube S."/>
            <person name="Kotiranta H."/>
            <person name="LaButti K.M."/>
            <person name="Lechner B.E."/>
            <person name="Liimatainen K."/>
            <person name="Lipzen A."/>
            <person name="Lukacs Z."/>
            <person name="Mihaltcheva S."/>
            <person name="Morgado L.N."/>
            <person name="Niskanen T."/>
            <person name="Noordeloos M.E."/>
            <person name="Ohm R.A."/>
            <person name="Ortiz-Santana B."/>
            <person name="Ovrebo C."/>
            <person name="Racz N."/>
            <person name="Riley R."/>
            <person name="Savchenko A."/>
            <person name="Shiryaev A."/>
            <person name="Soop K."/>
            <person name="Spirin V."/>
            <person name="Szebenyi C."/>
            <person name="Tomsovsky M."/>
            <person name="Tulloss R.E."/>
            <person name="Uehling J."/>
            <person name="Grigoriev I.V."/>
            <person name="Vagvolgyi C."/>
            <person name="Papp T."/>
            <person name="Martin F.M."/>
            <person name="Miettinen O."/>
            <person name="Hibbett D.S."/>
            <person name="Nagy L.G."/>
        </authorList>
    </citation>
    <scope>NUCLEOTIDE SEQUENCE [LARGE SCALE GENOMIC DNA]</scope>
    <source>
        <strain evidence="1 2">CBS 962.96</strain>
    </source>
</reference>
<protein>
    <recommendedName>
        <fullName evidence="3">Copia protein</fullName>
    </recommendedName>
</protein>
<gene>
    <name evidence="1" type="ORF">K435DRAFT_615338</name>
</gene>